<evidence type="ECO:0000313" key="27">
    <source>
        <dbReference type="Proteomes" id="UP000801492"/>
    </source>
</evidence>
<keyword evidence="7" id="KW-0158">Chromosome</keyword>
<feature type="binding site" evidence="23">
    <location>
        <position position="94"/>
    </location>
    <ligand>
        <name>substrate</name>
    </ligand>
</feature>
<accession>A0A8K0DI37</accession>
<dbReference type="InterPro" id="IPR003084">
    <property type="entry name" value="HDAC_I/II"/>
</dbReference>
<comment type="subcellular location">
    <subcellularLocation>
        <location evidence="3">Chromosome</location>
    </subcellularLocation>
    <subcellularLocation>
        <location evidence="4">Cytoplasm</location>
    </subcellularLocation>
    <subcellularLocation>
        <location evidence="2">Nucleus</location>
    </subcellularLocation>
</comment>
<keyword evidence="14" id="KW-0804">Transcription</keyword>
<dbReference type="AlphaFoldDB" id="A0A8K0DI37"/>
<comment type="caution">
    <text evidence="26">The sequence shown here is derived from an EMBL/GenBank/DDBJ whole genome shotgun (WGS) entry which is preliminary data.</text>
</comment>
<keyword evidence="13" id="KW-0805">Transcription regulation</keyword>
<evidence type="ECO:0000256" key="20">
    <source>
        <dbReference type="ARBA" id="ARBA00049193"/>
    </source>
</evidence>
<dbReference type="PANTHER" id="PTHR10625">
    <property type="entry name" value="HISTONE DEACETYLASE HDAC1-RELATED"/>
    <property type="match status" value="1"/>
</dbReference>
<feature type="active site" description="Proton acceptor" evidence="22">
    <location>
        <position position="136"/>
    </location>
</feature>
<evidence type="ECO:0000256" key="24">
    <source>
        <dbReference type="PIRSR" id="PIRSR037913-3"/>
    </source>
</evidence>
<feature type="domain" description="Histone deacetylase" evidence="25">
    <location>
        <begin position="25"/>
        <end position="313"/>
    </location>
</feature>
<feature type="binding site" evidence="24">
    <location>
        <position position="171"/>
    </location>
    <ligand>
        <name>a divalent metal cation</name>
        <dbReference type="ChEBI" id="CHEBI:60240"/>
    </ligand>
</feature>
<sequence>MKDKIAYIFDERLQKECDRLPAVLKRASIVQDLITCYNLLSNENVSVISSTPASEDELKYFHSTAYVDFLKKINDVEDLDLFDEQQLEFGLGYDCPLLPRLYDLIRILVGGSLTAAKLLGAGTYNIAINWCGGWHHAQRNEAEGFCYINDVVIAIQKLTETFSRILYIDLDIHHGNGVQNAFELSKKVLTLSFHKVSPGFYPGTGLLDDVGCLGGKYYSLNVPLQEGCSNKTYLRYFTTIFPRIMEAFQPSALVIQCGADVINGDPIGKFNVTPEGLQICVQQILDFKLPTLFLGGGGYNFANTARYWTILTSIILQTKLNNDIPDDSKYFTKYEPTYELQIDEGNQKDCNTEKYIDEVIAVLLSYCDFIQNS</sequence>
<comment type="catalytic activity">
    <reaction evidence="20">
        <text>N(6)-(2E)-butenoyl-L-lysyl-[protein] + H2O = (2E)-2-butenoate + L-lysyl-[protein]</text>
        <dbReference type="Rhea" id="RHEA:69172"/>
        <dbReference type="Rhea" id="RHEA-COMP:9752"/>
        <dbReference type="Rhea" id="RHEA-COMP:13707"/>
        <dbReference type="ChEBI" id="CHEBI:15377"/>
        <dbReference type="ChEBI" id="CHEBI:29969"/>
        <dbReference type="ChEBI" id="CHEBI:35899"/>
        <dbReference type="ChEBI" id="CHEBI:137954"/>
    </reaction>
    <physiologicalReaction direction="left-to-right" evidence="20">
        <dbReference type="Rhea" id="RHEA:69173"/>
    </physiologicalReaction>
</comment>
<dbReference type="EC" id="3.5.1.98" evidence="6"/>
<dbReference type="PIRSF" id="PIRSF037913">
    <property type="entry name" value="His_deacetylse_1"/>
    <property type="match status" value="1"/>
</dbReference>
<dbReference type="PRINTS" id="PR01271">
    <property type="entry name" value="HISDACETLASE"/>
</dbReference>
<protein>
    <recommendedName>
        <fullName evidence="16">Histone deacetylase 8</fullName>
        <ecNumber evidence="6">3.5.1.98</ecNumber>
    </recommendedName>
    <alternativeName>
        <fullName evidence="17">Protein deacetylase HDAC8</fullName>
    </alternativeName>
    <alternativeName>
        <fullName evidence="18">Protein decrotonylase HDAC8</fullName>
    </alternativeName>
</protein>
<evidence type="ECO:0000256" key="18">
    <source>
        <dbReference type="ARBA" id="ARBA00042783"/>
    </source>
</evidence>
<evidence type="ECO:0000256" key="16">
    <source>
        <dbReference type="ARBA" id="ARBA00040347"/>
    </source>
</evidence>
<evidence type="ECO:0000256" key="14">
    <source>
        <dbReference type="ARBA" id="ARBA00023163"/>
    </source>
</evidence>
<dbReference type="Pfam" id="PF00850">
    <property type="entry name" value="Hist_deacetyl"/>
    <property type="match status" value="1"/>
</dbReference>
<evidence type="ECO:0000256" key="7">
    <source>
        <dbReference type="ARBA" id="ARBA00022454"/>
    </source>
</evidence>
<feature type="binding site" evidence="23">
    <location>
        <position position="144"/>
    </location>
    <ligand>
        <name>substrate</name>
    </ligand>
</feature>
<dbReference type="GO" id="GO:0005737">
    <property type="term" value="C:cytoplasm"/>
    <property type="evidence" value="ECO:0007669"/>
    <property type="project" value="UniProtKB-SubCell"/>
</dbReference>
<dbReference type="GO" id="GO:0046872">
    <property type="term" value="F:metal ion binding"/>
    <property type="evidence" value="ECO:0007669"/>
    <property type="project" value="UniProtKB-KW"/>
</dbReference>
<evidence type="ECO:0000256" key="11">
    <source>
        <dbReference type="ARBA" id="ARBA00022801"/>
    </source>
</evidence>
<evidence type="ECO:0000256" key="8">
    <source>
        <dbReference type="ARBA" id="ARBA00022490"/>
    </source>
</evidence>
<evidence type="ECO:0000256" key="19">
    <source>
        <dbReference type="ARBA" id="ARBA00049136"/>
    </source>
</evidence>
<comment type="catalytic activity">
    <reaction evidence="19">
        <text>N(6)-acetyl-L-lysyl-[protein] + H2O = L-lysyl-[protein] + acetate</text>
        <dbReference type="Rhea" id="RHEA:58108"/>
        <dbReference type="Rhea" id="RHEA-COMP:9752"/>
        <dbReference type="Rhea" id="RHEA-COMP:10731"/>
        <dbReference type="ChEBI" id="CHEBI:15377"/>
        <dbReference type="ChEBI" id="CHEBI:29969"/>
        <dbReference type="ChEBI" id="CHEBI:30089"/>
        <dbReference type="ChEBI" id="CHEBI:61930"/>
    </reaction>
    <physiologicalReaction direction="left-to-right" evidence="19">
        <dbReference type="Rhea" id="RHEA:58109"/>
    </physiologicalReaction>
</comment>
<dbReference type="Gene3D" id="3.40.800.20">
    <property type="entry name" value="Histone deacetylase domain"/>
    <property type="match status" value="1"/>
</dbReference>
<dbReference type="InterPro" id="IPR023696">
    <property type="entry name" value="Ureohydrolase_dom_sf"/>
</dbReference>
<comment type="similarity">
    <text evidence="5">Belongs to the histone deacetylase family. HD type 1 subfamily.</text>
</comment>
<evidence type="ECO:0000256" key="17">
    <source>
        <dbReference type="ARBA" id="ARBA00041964"/>
    </source>
</evidence>
<keyword evidence="12" id="KW-0156">Chromatin regulator</keyword>
<evidence type="ECO:0000256" key="3">
    <source>
        <dbReference type="ARBA" id="ARBA00004286"/>
    </source>
</evidence>
<dbReference type="InterPro" id="IPR023801">
    <property type="entry name" value="His_deacetylse_dom"/>
</dbReference>
<gene>
    <name evidence="26" type="ORF">ILUMI_01635</name>
</gene>
<dbReference type="Proteomes" id="UP000801492">
    <property type="component" value="Unassembled WGS sequence"/>
</dbReference>
<name>A0A8K0DI37_IGNLU</name>
<feature type="binding site" evidence="24">
    <location>
        <position position="260"/>
    </location>
    <ligand>
        <name>a divalent metal cation</name>
        <dbReference type="ChEBI" id="CHEBI:60240"/>
    </ligand>
</feature>
<keyword evidence="10 24" id="KW-0479">Metal-binding</keyword>
<keyword evidence="9" id="KW-0678">Repressor</keyword>
<dbReference type="InterPro" id="IPR037138">
    <property type="entry name" value="His_deacetylse_dom_sf"/>
</dbReference>
<keyword evidence="15" id="KW-0539">Nucleus</keyword>
<comment type="cofactor">
    <cofactor evidence="1">
        <name>a divalent metal cation</name>
        <dbReference type="ChEBI" id="CHEBI:60240"/>
    </cofactor>
</comment>
<evidence type="ECO:0000256" key="12">
    <source>
        <dbReference type="ARBA" id="ARBA00022853"/>
    </source>
</evidence>
<dbReference type="GO" id="GO:0141221">
    <property type="term" value="F:histone deacetylase activity, hydrolytic mechanism"/>
    <property type="evidence" value="ECO:0007669"/>
    <property type="project" value="UniProtKB-EC"/>
</dbReference>
<evidence type="ECO:0000256" key="13">
    <source>
        <dbReference type="ARBA" id="ARBA00023015"/>
    </source>
</evidence>
<dbReference type="PANTHER" id="PTHR10625:SF14">
    <property type="entry name" value="HISTONE DEACETYLASE 8"/>
    <property type="match status" value="1"/>
</dbReference>
<organism evidence="26 27">
    <name type="scientific">Ignelater luminosus</name>
    <name type="common">Cucubano</name>
    <name type="synonym">Pyrophorus luminosus</name>
    <dbReference type="NCBI Taxonomy" id="2038154"/>
    <lineage>
        <taxon>Eukaryota</taxon>
        <taxon>Metazoa</taxon>
        <taxon>Ecdysozoa</taxon>
        <taxon>Arthropoda</taxon>
        <taxon>Hexapoda</taxon>
        <taxon>Insecta</taxon>
        <taxon>Pterygota</taxon>
        <taxon>Neoptera</taxon>
        <taxon>Endopterygota</taxon>
        <taxon>Coleoptera</taxon>
        <taxon>Polyphaga</taxon>
        <taxon>Elateriformia</taxon>
        <taxon>Elateroidea</taxon>
        <taxon>Elateridae</taxon>
        <taxon>Agrypninae</taxon>
        <taxon>Pyrophorini</taxon>
        <taxon>Ignelater</taxon>
    </lineage>
</organism>
<dbReference type="EMBL" id="VTPC01000744">
    <property type="protein sequence ID" value="KAF2904534.1"/>
    <property type="molecule type" value="Genomic_DNA"/>
</dbReference>
<dbReference type="GO" id="GO:0005694">
    <property type="term" value="C:chromosome"/>
    <property type="evidence" value="ECO:0007669"/>
    <property type="project" value="UniProtKB-SubCell"/>
</dbReference>
<keyword evidence="27" id="KW-1185">Reference proteome</keyword>
<evidence type="ECO:0000256" key="2">
    <source>
        <dbReference type="ARBA" id="ARBA00004123"/>
    </source>
</evidence>
<keyword evidence="8" id="KW-0963">Cytoplasm</keyword>
<dbReference type="GO" id="GO:0031507">
    <property type="term" value="P:heterochromatin formation"/>
    <property type="evidence" value="ECO:0007669"/>
    <property type="project" value="TreeGrafter"/>
</dbReference>
<evidence type="ECO:0000256" key="22">
    <source>
        <dbReference type="PIRSR" id="PIRSR037913-1"/>
    </source>
</evidence>
<evidence type="ECO:0000256" key="21">
    <source>
        <dbReference type="ARBA" id="ARBA00049416"/>
    </source>
</evidence>
<evidence type="ECO:0000256" key="9">
    <source>
        <dbReference type="ARBA" id="ARBA00022491"/>
    </source>
</evidence>
<feature type="binding site" evidence="24">
    <location>
        <position position="173"/>
    </location>
    <ligand>
        <name>a divalent metal cation</name>
        <dbReference type="ChEBI" id="CHEBI:60240"/>
    </ligand>
</feature>
<dbReference type="PRINTS" id="PR01270">
    <property type="entry name" value="HDASUPER"/>
</dbReference>
<evidence type="ECO:0000256" key="4">
    <source>
        <dbReference type="ARBA" id="ARBA00004496"/>
    </source>
</evidence>
<dbReference type="InterPro" id="IPR000286">
    <property type="entry name" value="HDACs"/>
</dbReference>
<reference evidence="26" key="1">
    <citation type="submission" date="2019-08" db="EMBL/GenBank/DDBJ databases">
        <title>The genome of the North American firefly Photinus pyralis.</title>
        <authorList>
            <consortium name="Photinus pyralis genome working group"/>
            <person name="Fallon T.R."/>
            <person name="Sander Lower S.E."/>
            <person name="Weng J.-K."/>
        </authorList>
    </citation>
    <scope>NUCLEOTIDE SEQUENCE</scope>
    <source>
        <strain evidence="26">TRF0915ILg1</strain>
        <tissue evidence="26">Whole body</tissue>
    </source>
</reference>
<evidence type="ECO:0000256" key="6">
    <source>
        <dbReference type="ARBA" id="ARBA00012111"/>
    </source>
</evidence>
<dbReference type="GO" id="GO:0005634">
    <property type="term" value="C:nucleus"/>
    <property type="evidence" value="ECO:0007669"/>
    <property type="project" value="UniProtKB-SubCell"/>
</dbReference>
<evidence type="ECO:0000313" key="26">
    <source>
        <dbReference type="EMBL" id="KAF2904534.1"/>
    </source>
</evidence>
<evidence type="ECO:0000256" key="15">
    <source>
        <dbReference type="ARBA" id="ARBA00023242"/>
    </source>
</evidence>
<evidence type="ECO:0000256" key="10">
    <source>
        <dbReference type="ARBA" id="ARBA00022723"/>
    </source>
</evidence>
<keyword evidence="11" id="KW-0378">Hydrolase</keyword>
<dbReference type="SUPFAM" id="SSF52768">
    <property type="entry name" value="Arginase/deacetylase"/>
    <property type="match status" value="1"/>
</dbReference>
<proteinExistence type="inferred from homology"/>
<evidence type="ECO:0000256" key="23">
    <source>
        <dbReference type="PIRSR" id="PIRSR037913-2"/>
    </source>
</evidence>
<comment type="catalytic activity">
    <reaction evidence="21">
        <text>N(6)-acetyl-L-lysyl-[histone] + H2O = L-lysyl-[histone] + acetate</text>
        <dbReference type="Rhea" id="RHEA:58196"/>
        <dbReference type="Rhea" id="RHEA-COMP:9845"/>
        <dbReference type="Rhea" id="RHEA-COMP:11338"/>
        <dbReference type="ChEBI" id="CHEBI:15377"/>
        <dbReference type="ChEBI" id="CHEBI:29969"/>
        <dbReference type="ChEBI" id="CHEBI:30089"/>
        <dbReference type="ChEBI" id="CHEBI:61930"/>
        <dbReference type="EC" id="3.5.1.98"/>
    </reaction>
    <physiologicalReaction direction="left-to-right" evidence="21">
        <dbReference type="Rhea" id="RHEA:58197"/>
    </physiologicalReaction>
</comment>
<feature type="binding site" evidence="23">
    <location>
        <position position="299"/>
    </location>
    <ligand>
        <name>substrate</name>
    </ligand>
</feature>
<evidence type="ECO:0000256" key="1">
    <source>
        <dbReference type="ARBA" id="ARBA00001968"/>
    </source>
</evidence>
<dbReference type="OrthoDB" id="73273at2759"/>
<evidence type="ECO:0000256" key="5">
    <source>
        <dbReference type="ARBA" id="ARBA00006457"/>
    </source>
</evidence>
<evidence type="ECO:0000259" key="25">
    <source>
        <dbReference type="Pfam" id="PF00850"/>
    </source>
</evidence>